<accession>A0A0V1N085</accession>
<name>A0A0V1N085_9BILA</name>
<gene>
    <name evidence="2" type="ORF">T10_12161</name>
</gene>
<evidence type="ECO:0000313" key="2">
    <source>
        <dbReference type="EMBL" id="KRZ77354.1"/>
    </source>
</evidence>
<feature type="compositionally biased region" description="Basic and acidic residues" evidence="1">
    <location>
        <begin position="143"/>
        <end position="166"/>
    </location>
</feature>
<keyword evidence="3" id="KW-1185">Reference proteome</keyword>
<evidence type="ECO:0000313" key="3">
    <source>
        <dbReference type="Proteomes" id="UP000054843"/>
    </source>
</evidence>
<organism evidence="2 3">
    <name type="scientific">Trichinella papuae</name>
    <dbReference type="NCBI Taxonomy" id="268474"/>
    <lineage>
        <taxon>Eukaryota</taxon>
        <taxon>Metazoa</taxon>
        <taxon>Ecdysozoa</taxon>
        <taxon>Nematoda</taxon>
        <taxon>Enoplea</taxon>
        <taxon>Dorylaimia</taxon>
        <taxon>Trichinellida</taxon>
        <taxon>Trichinellidae</taxon>
        <taxon>Trichinella</taxon>
    </lineage>
</organism>
<dbReference type="AlphaFoldDB" id="A0A0V1N085"/>
<comment type="caution">
    <text evidence="2">The sequence shown here is derived from an EMBL/GenBank/DDBJ whole genome shotgun (WGS) entry which is preliminary data.</text>
</comment>
<sequence>MSATCIVAKKFLDETEAIESSEAKSSLKRSHQRFSASCNSSNDGQAPVFRSTRNRLQYAVIWTRRSIFPWRGVASGQRASPPGCELFRCHHNSSPNHRRTCRRELAQWAHRPLHIAGHDVSPPAWQGRVNTRGQTPPASTCKFSREPRHANLAKGSDRHPNITEEG</sequence>
<evidence type="ECO:0000256" key="1">
    <source>
        <dbReference type="SAM" id="MobiDB-lite"/>
    </source>
</evidence>
<reference evidence="2 3" key="1">
    <citation type="submission" date="2015-01" db="EMBL/GenBank/DDBJ databases">
        <title>Evolution of Trichinella species and genotypes.</title>
        <authorList>
            <person name="Korhonen P.K."/>
            <person name="Edoardo P."/>
            <person name="Giuseppe L.R."/>
            <person name="Gasser R.B."/>
        </authorList>
    </citation>
    <scope>NUCLEOTIDE SEQUENCE [LARGE SCALE GENOMIC DNA]</scope>
    <source>
        <strain evidence="2">ISS1980</strain>
    </source>
</reference>
<feature type="region of interest" description="Disordered" evidence="1">
    <location>
        <begin position="130"/>
        <end position="166"/>
    </location>
</feature>
<dbReference type="Proteomes" id="UP000054843">
    <property type="component" value="Unassembled WGS sequence"/>
</dbReference>
<proteinExistence type="predicted"/>
<dbReference type="EMBL" id="JYDO01000020">
    <property type="protein sequence ID" value="KRZ77354.1"/>
    <property type="molecule type" value="Genomic_DNA"/>
</dbReference>
<protein>
    <submittedName>
        <fullName evidence="2">Uncharacterized protein</fullName>
    </submittedName>
</protein>
<feature type="compositionally biased region" description="Polar residues" evidence="1">
    <location>
        <begin position="130"/>
        <end position="142"/>
    </location>
</feature>